<reference evidence="9" key="1">
    <citation type="journal article" date="2018" name="Sci. Rep.">
        <title>Lignite coal burning seam in the remote Altai Mountains harbors a hydrogen-driven thermophilic microbial community.</title>
        <authorList>
            <person name="Kadnikov V.V."/>
            <person name="Mardanov A.V."/>
            <person name="Ivasenko D.A."/>
            <person name="Antsiferov D.V."/>
            <person name="Beletsky A.V."/>
            <person name="Karnachuk O.V."/>
            <person name="Ravin N.V."/>
        </authorList>
    </citation>
    <scope>NUCLEOTIDE SEQUENCE [LARGE SCALE GENOMIC DNA]</scope>
</reference>
<reference evidence="7" key="2">
    <citation type="journal article" date="2018" name="Sci. Rep.">
        <title>Lignite coal burning seam in the remote Altai Mountains harbors a hydrogen-driven thermophilic microbial community.</title>
        <authorList>
            <person name="Kadnikov V.V."/>
            <person name="Mardanov A.V."/>
            <person name="Ivasenko D.A."/>
            <person name="Beletsky A.V."/>
            <person name="Karnachuk O.V."/>
            <person name="Ravin N.V."/>
        </authorList>
    </citation>
    <scope>NUCLEOTIDE SEQUENCE</scope>
    <source>
        <strain evidence="7">AL32</strain>
    </source>
</reference>
<comment type="caution">
    <text evidence="7">The sequence shown here is derived from an EMBL/GenBank/DDBJ whole genome shotgun (WGS) entry which is preliminary data.</text>
</comment>
<dbReference type="Pfam" id="PF00271">
    <property type="entry name" value="Helicase_C"/>
    <property type="match status" value="1"/>
</dbReference>
<dbReference type="PANTHER" id="PTHR10799">
    <property type="entry name" value="SNF2/RAD54 HELICASE FAMILY"/>
    <property type="match status" value="1"/>
</dbReference>
<dbReference type="SMART" id="SM00490">
    <property type="entry name" value="HELICc"/>
    <property type="match status" value="1"/>
</dbReference>
<dbReference type="EMBL" id="PEBX01000085">
    <property type="protein sequence ID" value="PTQ55662.1"/>
    <property type="molecule type" value="Genomic_DNA"/>
</dbReference>
<dbReference type="GO" id="GO:0004386">
    <property type="term" value="F:helicase activity"/>
    <property type="evidence" value="ECO:0007669"/>
    <property type="project" value="UniProtKB-KW"/>
</dbReference>
<name>A0A2R6XZ28_9BACL</name>
<dbReference type="CDD" id="cd18011">
    <property type="entry name" value="DEXDc_RapA"/>
    <property type="match status" value="1"/>
</dbReference>
<gene>
    <name evidence="8" type="ORF">BSOLF_0363</name>
    <name evidence="7" type="ORF">BSOLF_1732</name>
</gene>
<feature type="domain" description="Helicase C-terminal" evidence="6">
    <location>
        <begin position="364"/>
        <end position="513"/>
    </location>
</feature>
<dbReference type="Pfam" id="PF00176">
    <property type="entry name" value="SNF2-rel_dom"/>
    <property type="match status" value="1"/>
</dbReference>
<dbReference type="InterPro" id="IPR001650">
    <property type="entry name" value="Helicase_C-like"/>
</dbReference>
<dbReference type="GO" id="GO:0016787">
    <property type="term" value="F:hydrolase activity"/>
    <property type="evidence" value="ECO:0007669"/>
    <property type="project" value="UniProtKB-KW"/>
</dbReference>
<dbReference type="SUPFAM" id="SSF52540">
    <property type="entry name" value="P-loop containing nucleoside triphosphate hydrolases"/>
    <property type="match status" value="2"/>
</dbReference>
<feature type="domain" description="Helicase ATP-binding" evidence="5">
    <location>
        <begin position="70"/>
        <end position="224"/>
    </location>
</feature>
<proteinExistence type="predicted"/>
<evidence type="ECO:0000313" key="9">
    <source>
        <dbReference type="Proteomes" id="UP000244338"/>
    </source>
</evidence>
<dbReference type="EMBL" id="PEBX01000033">
    <property type="protein sequence ID" value="PTQ56328.1"/>
    <property type="molecule type" value="Genomic_DNA"/>
</dbReference>
<organism evidence="7 9">
    <name type="scientific">Candidatus Carbonibacillus altaicus</name>
    <dbReference type="NCBI Taxonomy" id="2163959"/>
    <lineage>
        <taxon>Bacteria</taxon>
        <taxon>Bacillati</taxon>
        <taxon>Bacillota</taxon>
        <taxon>Bacilli</taxon>
        <taxon>Bacillales</taxon>
        <taxon>Candidatus Carbonibacillus</taxon>
    </lineage>
</organism>
<evidence type="ECO:0000256" key="4">
    <source>
        <dbReference type="ARBA" id="ARBA00022840"/>
    </source>
</evidence>
<evidence type="ECO:0000313" key="7">
    <source>
        <dbReference type="EMBL" id="PTQ55662.1"/>
    </source>
</evidence>
<evidence type="ECO:0000313" key="8">
    <source>
        <dbReference type="EMBL" id="PTQ56328.1"/>
    </source>
</evidence>
<dbReference type="Gene3D" id="3.40.50.300">
    <property type="entry name" value="P-loop containing nucleotide triphosphate hydrolases"/>
    <property type="match status" value="1"/>
</dbReference>
<evidence type="ECO:0000259" key="5">
    <source>
        <dbReference type="PROSITE" id="PS51192"/>
    </source>
</evidence>
<dbReference type="PROSITE" id="PS51194">
    <property type="entry name" value="HELICASE_CTER"/>
    <property type="match status" value="1"/>
</dbReference>
<dbReference type="PROSITE" id="PS51192">
    <property type="entry name" value="HELICASE_ATP_BIND_1"/>
    <property type="match status" value="1"/>
</dbReference>
<sequence length="577" mass="67276">MKLPIYIDDSRFATFLEKLGQNGPWHTDRAFQWAYQVRRLTLIDDDRALLTERALTRLFFYPHQLEVARRVIFEMHGRAILADEVGLGKTIEAGLILKEYLLRRMVKRALILVPSSLVLQWQRELWQKFEIPAMPVKKAHTWETYDLLIASLDMAKRAPHREIVLNQSYDLVIVDEAHKLKNPKTQNHQFVQALQKKYFLLLTATPIQNDIRELYRLVDLLRPGHLGVPDEFARHYIVGKRTVKNVDRLKTNLGKVLIRNRREDHLKELPARRVITIPVTLSREEKRFYDAVSRFIEREYTRRGMSAQLPLMTLKRCLTSSRDAVYRSLLRLYERLPQDAPLAAEIAELARLGQAIQRQSKAEKLIELVQTINDKVIVFAEFHPTLFSLQKRLAASSVTSVIYRGGYGRNKKDWMRELFMNRAQVMLATEAGGEGINLQFAHHLVNYDLPWNPMKLEQRIGRIHRIGQTKEVIIYNFATEDTVEMAILKLLYEKIELFETVIGRLDAILERLPHGISLERHLTDLFIRSKSEQELRLRLGTVVDAIEALKKEAEAEKRLHTLDSDQNSDEHLIDELP</sequence>
<dbReference type="CDD" id="cd18793">
    <property type="entry name" value="SF2_C_SNF"/>
    <property type="match status" value="1"/>
</dbReference>
<keyword evidence="4" id="KW-0067">ATP-binding</keyword>
<evidence type="ECO:0000256" key="3">
    <source>
        <dbReference type="ARBA" id="ARBA00022806"/>
    </source>
</evidence>
<protein>
    <submittedName>
        <fullName evidence="7">Superfamily II DNA/RNA helicase</fullName>
    </submittedName>
</protein>
<dbReference type="InterPro" id="IPR057342">
    <property type="entry name" value="DEXDc_RapA"/>
</dbReference>
<evidence type="ECO:0000256" key="1">
    <source>
        <dbReference type="ARBA" id="ARBA00022741"/>
    </source>
</evidence>
<evidence type="ECO:0000259" key="6">
    <source>
        <dbReference type="PROSITE" id="PS51194"/>
    </source>
</evidence>
<dbReference type="Proteomes" id="UP000244338">
    <property type="component" value="Unassembled WGS sequence"/>
</dbReference>
<dbReference type="InterPro" id="IPR038718">
    <property type="entry name" value="SNF2-like_sf"/>
</dbReference>
<dbReference type="SMART" id="SM00487">
    <property type="entry name" value="DEXDc"/>
    <property type="match status" value="1"/>
</dbReference>
<evidence type="ECO:0000256" key="2">
    <source>
        <dbReference type="ARBA" id="ARBA00022801"/>
    </source>
</evidence>
<dbReference type="AlphaFoldDB" id="A0A2R6XZ28"/>
<dbReference type="InterPro" id="IPR027417">
    <property type="entry name" value="P-loop_NTPase"/>
</dbReference>
<dbReference type="Gene3D" id="3.40.50.10810">
    <property type="entry name" value="Tandem AAA-ATPase domain"/>
    <property type="match status" value="1"/>
</dbReference>
<keyword evidence="2" id="KW-0378">Hydrolase</keyword>
<dbReference type="InterPro" id="IPR049730">
    <property type="entry name" value="SNF2/RAD54-like_C"/>
</dbReference>
<keyword evidence="1" id="KW-0547">Nucleotide-binding</keyword>
<keyword evidence="3 7" id="KW-0347">Helicase</keyword>
<dbReference type="GO" id="GO:0005524">
    <property type="term" value="F:ATP binding"/>
    <property type="evidence" value="ECO:0007669"/>
    <property type="project" value="UniProtKB-KW"/>
</dbReference>
<accession>A0A2R6XZ28</accession>
<dbReference type="InterPro" id="IPR000330">
    <property type="entry name" value="SNF2_N"/>
</dbReference>
<dbReference type="InterPro" id="IPR014001">
    <property type="entry name" value="Helicase_ATP-bd"/>
</dbReference>